<dbReference type="SFLD" id="SFLDG01072">
    <property type="entry name" value="dehydrogenase_like"/>
    <property type="match status" value="1"/>
</dbReference>
<dbReference type="SFLD" id="SFLDG01384">
    <property type="entry name" value="thioether_bond_formation_requi"/>
    <property type="match status" value="1"/>
</dbReference>
<dbReference type="SFLD" id="SFLDG01067">
    <property type="entry name" value="SPASM/twitch_domain_containing"/>
    <property type="match status" value="1"/>
</dbReference>
<evidence type="ECO:0000259" key="8">
    <source>
        <dbReference type="PROSITE" id="PS51918"/>
    </source>
</evidence>
<keyword evidence="6" id="KW-0411">Iron-sulfur</keyword>
<dbReference type="CDD" id="cd21120">
    <property type="entry name" value="SPASM_anSME"/>
    <property type="match status" value="1"/>
</dbReference>
<dbReference type="Proteomes" id="UP001357223">
    <property type="component" value="Chromosome"/>
</dbReference>
<evidence type="ECO:0000256" key="5">
    <source>
        <dbReference type="ARBA" id="ARBA00023004"/>
    </source>
</evidence>
<dbReference type="Pfam" id="PF13186">
    <property type="entry name" value="SPASM"/>
    <property type="match status" value="1"/>
</dbReference>
<dbReference type="InterPro" id="IPR023867">
    <property type="entry name" value="Sulphatase_maturase_rSAM"/>
</dbReference>
<dbReference type="Pfam" id="PF04055">
    <property type="entry name" value="Radical_SAM"/>
    <property type="match status" value="1"/>
</dbReference>
<keyword evidence="3" id="KW-0949">S-adenosyl-L-methionine</keyword>
<keyword evidence="2" id="KW-0004">4Fe-4S</keyword>
<dbReference type="PROSITE" id="PS51918">
    <property type="entry name" value="RADICAL_SAM"/>
    <property type="match status" value="1"/>
</dbReference>
<evidence type="ECO:0000256" key="2">
    <source>
        <dbReference type="ARBA" id="ARBA00022485"/>
    </source>
</evidence>
<evidence type="ECO:0000256" key="7">
    <source>
        <dbReference type="ARBA" id="ARBA00023601"/>
    </source>
</evidence>
<protein>
    <submittedName>
        <fullName evidence="9">Anaerobic sulfatase maturase</fullName>
    </submittedName>
</protein>
<dbReference type="PANTHER" id="PTHR43273">
    <property type="entry name" value="ANAEROBIC SULFATASE-MATURATING ENZYME HOMOLOG ASLB-RELATED"/>
    <property type="match status" value="1"/>
</dbReference>
<keyword evidence="5" id="KW-0408">Iron</keyword>
<evidence type="ECO:0000256" key="1">
    <source>
        <dbReference type="ARBA" id="ARBA00001966"/>
    </source>
</evidence>
<dbReference type="EMBL" id="CP137640">
    <property type="protein sequence ID" value="WVX79810.1"/>
    <property type="molecule type" value="Genomic_DNA"/>
</dbReference>
<name>A0ABZ2CBE2_9BACI</name>
<dbReference type="InterPro" id="IPR007197">
    <property type="entry name" value="rSAM"/>
</dbReference>
<feature type="domain" description="Radical SAM core" evidence="8">
    <location>
        <begin position="7"/>
        <end position="240"/>
    </location>
</feature>
<dbReference type="InterPro" id="IPR034491">
    <property type="entry name" value="Anaerob_Ser_sulfatase-maturase"/>
</dbReference>
<dbReference type="NCBIfam" id="NF010308">
    <property type="entry name" value="PRK13745.1"/>
    <property type="match status" value="1"/>
</dbReference>
<dbReference type="InterPro" id="IPR058240">
    <property type="entry name" value="rSAM_sf"/>
</dbReference>
<dbReference type="CDD" id="cd01335">
    <property type="entry name" value="Radical_SAM"/>
    <property type="match status" value="1"/>
</dbReference>
<proteinExistence type="inferred from homology"/>
<dbReference type="PANTHER" id="PTHR43273:SF3">
    <property type="entry name" value="ANAEROBIC SULFATASE-MATURATING ENZYME HOMOLOG ASLB-RELATED"/>
    <property type="match status" value="1"/>
</dbReference>
<dbReference type="SFLD" id="SFLDS00029">
    <property type="entry name" value="Radical_SAM"/>
    <property type="match status" value="1"/>
</dbReference>
<dbReference type="InterPro" id="IPR013785">
    <property type="entry name" value="Aldolase_TIM"/>
</dbReference>
<dbReference type="RefSeq" id="WP_338448741.1">
    <property type="nucleotide sequence ID" value="NZ_CP137640.1"/>
</dbReference>
<accession>A0ABZ2CBE2</accession>
<dbReference type="InterPro" id="IPR023885">
    <property type="entry name" value="4Fe4S-binding_SPASM_dom"/>
</dbReference>
<comment type="similarity">
    <text evidence="7">Belongs to the radical SAM superfamily. Anaerobic sulfatase-maturating enzyme family.</text>
</comment>
<evidence type="ECO:0000313" key="9">
    <source>
        <dbReference type="EMBL" id="WVX79810.1"/>
    </source>
</evidence>
<comment type="cofactor">
    <cofactor evidence="1">
        <name>[4Fe-4S] cluster</name>
        <dbReference type="ChEBI" id="CHEBI:49883"/>
    </cofactor>
</comment>
<evidence type="ECO:0000256" key="3">
    <source>
        <dbReference type="ARBA" id="ARBA00022691"/>
    </source>
</evidence>
<keyword evidence="4" id="KW-0479">Metal-binding</keyword>
<reference evidence="9 10" key="1">
    <citation type="submission" date="2023-10" db="EMBL/GenBank/DDBJ databases">
        <title>Niallia locisalis sp.nov. isolated from a salt pond sample.</title>
        <authorList>
            <person name="Li X.-J."/>
            <person name="Dong L."/>
        </authorList>
    </citation>
    <scope>NUCLEOTIDE SEQUENCE [LARGE SCALE GENOMIC DNA]</scope>
    <source>
        <strain evidence="9 10">DSM 29761</strain>
    </source>
</reference>
<dbReference type="SFLD" id="SFLDF00285">
    <property type="entry name" value="anaerobic_Ser-type_sulfatase-m"/>
    <property type="match status" value="1"/>
</dbReference>
<dbReference type="Gene3D" id="3.20.20.70">
    <property type="entry name" value="Aldolase class I"/>
    <property type="match status" value="1"/>
</dbReference>
<dbReference type="NCBIfam" id="TIGR03942">
    <property type="entry name" value="sulfatase_rSAM"/>
    <property type="match status" value="1"/>
</dbReference>
<gene>
    <name evidence="9" type="ORF">R4Z09_21350</name>
</gene>
<dbReference type="InterPro" id="IPR047207">
    <property type="entry name" value="SPASM_anSME"/>
</dbReference>
<dbReference type="SFLD" id="SFLDG01386">
    <property type="entry name" value="main_SPASM_domain-containing"/>
    <property type="match status" value="1"/>
</dbReference>
<evidence type="ECO:0000256" key="6">
    <source>
        <dbReference type="ARBA" id="ARBA00023014"/>
    </source>
</evidence>
<sequence>MEQLTQAQKGFHILAKPTGPICNLDCEYCFYTEKEALFSGNPAFRMSDEVLESFIKKYIDTQRTPEVPFVWQGGEPTLIGLDFYKKVVQLQKKYANGKKIENSLQTNGTLLDEEWCKFLAKHQFMVGLSLDGPKFIHDRYRVDRGQRPTFHKVMKALSLLKQYRVEFNVLTCVTKESSKFPLEIYRFFKEQGVRFIQFIPIVERTSNTEAEGWGLRHAAPSSPKQDNVHREVTAWTVEPETYGDFLIQIFEEWVRKDVGDIHVMNFEWALTSWLGLESNICIFSKSCGQAVVMEHNGDVYSCDHYVYPSYKLGNIVSDQPDEMIDSKEQQAFGASKKADLPKECQSCEVRFACHGECPKRRFQKSVSGEPGLNYLCAGYKKYFHHIHPYMKVMVQLINNNLPASMVMDAIKSPLVIKM</sequence>
<organism evidence="9 10">
    <name type="scientific">Niallia oryzisoli</name>
    <dbReference type="NCBI Taxonomy" id="1737571"/>
    <lineage>
        <taxon>Bacteria</taxon>
        <taxon>Bacillati</taxon>
        <taxon>Bacillota</taxon>
        <taxon>Bacilli</taxon>
        <taxon>Bacillales</taxon>
        <taxon>Bacillaceae</taxon>
        <taxon>Niallia</taxon>
    </lineage>
</organism>
<keyword evidence="10" id="KW-1185">Reference proteome</keyword>
<dbReference type="SUPFAM" id="SSF102114">
    <property type="entry name" value="Radical SAM enzymes"/>
    <property type="match status" value="1"/>
</dbReference>
<evidence type="ECO:0000256" key="4">
    <source>
        <dbReference type="ARBA" id="ARBA00022723"/>
    </source>
</evidence>
<evidence type="ECO:0000313" key="10">
    <source>
        <dbReference type="Proteomes" id="UP001357223"/>
    </source>
</evidence>
<dbReference type="NCBIfam" id="TIGR04085">
    <property type="entry name" value="rSAM_more_4Fe4S"/>
    <property type="match status" value="1"/>
</dbReference>